<organism evidence="3 4">
    <name type="scientific">Streptomyces tremellae</name>
    <dbReference type="NCBI Taxonomy" id="1124239"/>
    <lineage>
        <taxon>Bacteria</taxon>
        <taxon>Bacillati</taxon>
        <taxon>Actinomycetota</taxon>
        <taxon>Actinomycetes</taxon>
        <taxon>Kitasatosporales</taxon>
        <taxon>Streptomycetaceae</taxon>
        <taxon>Streptomyces</taxon>
    </lineage>
</organism>
<evidence type="ECO:0000313" key="3">
    <source>
        <dbReference type="EMBL" id="GAA3707224.1"/>
    </source>
</evidence>
<protein>
    <recommendedName>
        <fullName evidence="5">LmbE family protein</fullName>
    </recommendedName>
</protein>
<keyword evidence="4" id="KW-1185">Reference proteome</keyword>
<feature type="region of interest" description="Disordered" evidence="2">
    <location>
        <begin position="133"/>
        <end position="163"/>
    </location>
</feature>
<accession>A0ABP7DP78</accession>
<dbReference type="SUPFAM" id="SSF102588">
    <property type="entry name" value="LmbE-like"/>
    <property type="match status" value="1"/>
</dbReference>
<dbReference type="InterPro" id="IPR024078">
    <property type="entry name" value="LmbE-like_dom_sf"/>
</dbReference>
<dbReference type="InterPro" id="IPR003737">
    <property type="entry name" value="GlcNAc_PI_deacetylase-related"/>
</dbReference>
<dbReference type="RefSeq" id="WP_345639822.1">
    <property type="nucleotide sequence ID" value="NZ_BAABEP010000001.1"/>
</dbReference>
<gene>
    <name evidence="3" type="ORF">GCM10023082_01580</name>
</gene>
<dbReference type="Gene3D" id="3.40.50.10320">
    <property type="entry name" value="LmbE-like"/>
    <property type="match status" value="1"/>
</dbReference>
<proteinExistence type="predicted"/>
<evidence type="ECO:0008006" key="5">
    <source>
        <dbReference type="Google" id="ProtNLM"/>
    </source>
</evidence>
<comment type="caution">
    <text evidence="3">The sequence shown here is derived from an EMBL/GenBank/DDBJ whole genome shotgun (WGS) entry which is preliminary data.</text>
</comment>
<feature type="region of interest" description="Disordered" evidence="2">
    <location>
        <begin position="1"/>
        <end position="30"/>
    </location>
</feature>
<reference evidence="4" key="1">
    <citation type="journal article" date="2019" name="Int. J. Syst. Evol. Microbiol.">
        <title>The Global Catalogue of Microorganisms (GCM) 10K type strain sequencing project: providing services to taxonomists for standard genome sequencing and annotation.</title>
        <authorList>
            <consortium name="The Broad Institute Genomics Platform"/>
            <consortium name="The Broad Institute Genome Sequencing Center for Infectious Disease"/>
            <person name="Wu L."/>
            <person name="Ma J."/>
        </authorList>
    </citation>
    <scope>NUCLEOTIDE SEQUENCE [LARGE SCALE GENOMIC DNA]</scope>
    <source>
        <strain evidence="4">JCM 30846</strain>
    </source>
</reference>
<name>A0ABP7DP78_9ACTN</name>
<keyword evidence="1" id="KW-0862">Zinc</keyword>
<dbReference type="Pfam" id="PF02585">
    <property type="entry name" value="PIG-L"/>
    <property type="match status" value="1"/>
</dbReference>
<dbReference type="Proteomes" id="UP001499884">
    <property type="component" value="Unassembled WGS sequence"/>
</dbReference>
<feature type="compositionally biased region" description="Low complexity" evidence="2">
    <location>
        <begin position="8"/>
        <end position="17"/>
    </location>
</feature>
<evidence type="ECO:0000313" key="4">
    <source>
        <dbReference type="Proteomes" id="UP001499884"/>
    </source>
</evidence>
<evidence type="ECO:0000256" key="1">
    <source>
        <dbReference type="ARBA" id="ARBA00022833"/>
    </source>
</evidence>
<dbReference type="PANTHER" id="PTHR12993:SF29">
    <property type="entry name" value="BLR3841 PROTEIN"/>
    <property type="match status" value="1"/>
</dbReference>
<feature type="compositionally biased region" description="Basic and acidic residues" evidence="2">
    <location>
        <begin position="150"/>
        <end position="163"/>
    </location>
</feature>
<dbReference type="PANTHER" id="PTHR12993">
    <property type="entry name" value="N-ACETYLGLUCOSAMINYL-PHOSPHATIDYLINOSITOL DE-N-ACETYLASE-RELATED"/>
    <property type="match status" value="1"/>
</dbReference>
<evidence type="ECO:0000256" key="2">
    <source>
        <dbReference type="SAM" id="MobiDB-lite"/>
    </source>
</evidence>
<sequence length="324" mass="33433">MTDAPEHTTTGTAGAGAAPPPAAPPGGVGATVRATAAGRVRGGPADAGLRETAAVAAGAEGTACRRAAAYDADAGGTPESRWAAWDGLGALPEALVPPGPVLVVAAHPDDAVLGFGGTMAALAAAGTPVRLLSVSDGERSGPRPARPAVRRPDGRRPGDRRSAELRRTELAAALGELGHQGLGPARLAVPDTAVDHYEDRVREAVARLLQETGARLCVAPWTGDLHGDHEAAGRAAFAACTEARVPVWCYPLWLWHWSFPGDPRVPWGSAARLPLDDDSAAAKRRAVRRFSSQTEPAADGDPDTAILPPADLAHHLRGFEVVFR</sequence>
<dbReference type="EMBL" id="BAABEP010000001">
    <property type="protein sequence ID" value="GAA3707224.1"/>
    <property type="molecule type" value="Genomic_DNA"/>
</dbReference>